<name>A0ACC2EI93_DIPCM</name>
<organism evidence="1 2">
    <name type="scientific">Diphasiastrum complanatum</name>
    <name type="common">Issler's clubmoss</name>
    <name type="synonym">Lycopodium complanatum</name>
    <dbReference type="NCBI Taxonomy" id="34168"/>
    <lineage>
        <taxon>Eukaryota</taxon>
        <taxon>Viridiplantae</taxon>
        <taxon>Streptophyta</taxon>
        <taxon>Embryophyta</taxon>
        <taxon>Tracheophyta</taxon>
        <taxon>Lycopodiopsida</taxon>
        <taxon>Lycopodiales</taxon>
        <taxon>Lycopodiaceae</taxon>
        <taxon>Lycopodioideae</taxon>
        <taxon>Diphasiastrum</taxon>
    </lineage>
</organism>
<keyword evidence="2" id="KW-1185">Reference proteome</keyword>
<reference evidence="2" key="1">
    <citation type="journal article" date="2024" name="Proc. Natl. Acad. Sci. U.S.A.">
        <title>Extraordinary preservation of gene collinearity over three hundred million years revealed in homosporous lycophytes.</title>
        <authorList>
            <person name="Li C."/>
            <person name="Wickell D."/>
            <person name="Kuo L.Y."/>
            <person name="Chen X."/>
            <person name="Nie B."/>
            <person name="Liao X."/>
            <person name="Peng D."/>
            <person name="Ji J."/>
            <person name="Jenkins J."/>
            <person name="Williams M."/>
            <person name="Shu S."/>
            <person name="Plott C."/>
            <person name="Barry K."/>
            <person name="Rajasekar S."/>
            <person name="Grimwood J."/>
            <person name="Han X."/>
            <person name="Sun S."/>
            <person name="Hou Z."/>
            <person name="He W."/>
            <person name="Dai G."/>
            <person name="Sun C."/>
            <person name="Schmutz J."/>
            <person name="Leebens-Mack J.H."/>
            <person name="Li F.W."/>
            <person name="Wang L."/>
        </authorList>
    </citation>
    <scope>NUCLEOTIDE SEQUENCE [LARGE SCALE GENOMIC DNA]</scope>
    <source>
        <strain evidence="2">cv. PW_Plant_1</strain>
    </source>
</reference>
<protein>
    <submittedName>
        <fullName evidence="1">Uncharacterized protein</fullName>
    </submittedName>
</protein>
<accession>A0ACC2EI93</accession>
<sequence>MEESAKKVEKTANNNTKTKAKEKAKVGHGSSMFSEKIDEVSRNAIWREHCAKSTNQQIISSHYTLNPLTAIPIPEKPNRCHPSIKVTQEEYEEAKAFLGNTYTLKNTDLTPPEKYEVPITTSHEYGWCSKPLVRLSYSFDAHAPILIKNTTY</sequence>
<dbReference type="EMBL" id="CM055093">
    <property type="protein sequence ID" value="KAJ7566217.1"/>
    <property type="molecule type" value="Genomic_DNA"/>
</dbReference>
<evidence type="ECO:0000313" key="2">
    <source>
        <dbReference type="Proteomes" id="UP001162992"/>
    </source>
</evidence>
<evidence type="ECO:0000313" key="1">
    <source>
        <dbReference type="EMBL" id="KAJ7566217.1"/>
    </source>
</evidence>
<comment type="caution">
    <text evidence="1">The sequence shown here is derived from an EMBL/GenBank/DDBJ whole genome shotgun (WGS) entry which is preliminary data.</text>
</comment>
<dbReference type="Proteomes" id="UP001162992">
    <property type="component" value="Chromosome 2"/>
</dbReference>
<gene>
    <name evidence="1" type="ORF">O6H91_02G092700</name>
</gene>
<proteinExistence type="predicted"/>